<proteinExistence type="predicted"/>
<evidence type="ECO:0000313" key="1">
    <source>
        <dbReference type="EMBL" id="MPN01785.1"/>
    </source>
</evidence>
<dbReference type="EMBL" id="VSSQ01047768">
    <property type="protein sequence ID" value="MPN01785.1"/>
    <property type="molecule type" value="Genomic_DNA"/>
</dbReference>
<sequence>MYVPALTSPLPATSSFSFRCWGSMLNFNGPKKADCAPIKKRSMIRPQRFKKVNEIAVSTIRTISTNLMILIKKDFSCLSASCPAVEEKRKNGSMKRPAIEVISNCAFSPYSSASLNVINITRAFLNRLSLNAPKNCVRKSGRNRLTVNSSNCVFILAPPYTSFLVSDLLFL</sequence>
<accession>A0A645EIE8</accession>
<dbReference type="AlphaFoldDB" id="A0A645EIE8"/>
<organism evidence="1">
    <name type="scientific">bioreactor metagenome</name>
    <dbReference type="NCBI Taxonomy" id="1076179"/>
    <lineage>
        <taxon>unclassified sequences</taxon>
        <taxon>metagenomes</taxon>
        <taxon>ecological metagenomes</taxon>
    </lineage>
</organism>
<reference evidence="1" key="1">
    <citation type="submission" date="2019-08" db="EMBL/GenBank/DDBJ databases">
        <authorList>
            <person name="Kucharzyk K."/>
            <person name="Murdoch R.W."/>
            <person name="Higgins S."/>
            <person name="Loffler F."/>
        </authorList>
    </citation>
    <scope>NUCLEOTIDE SEQUENCE</scope>
</reference>
<protein>
    <submittedName>
        <fullName evidence="1">Uncharacterized protein</fullName>
    </submittedName>
</protein>
<name>A0A645EIE8_9ZZZZ</name>
<gene>
    <name evidence="1" type="ORF">SDC9_148997</name>
</gene>
<comment type="caution">
    <text evidence="1">The sequence shown here is derived from an EMBL/GenBank/DDBJ whole genome shotgun (WGS) entry which is preliminary data.</text>
</comment>